<proteinExistence type="predicted"/>
<evidence type="ECO:0000256" key="1">
    <source>
        <dbReference type="SAM" id="MobiDB-lite"/>
    </source>
</evidence>
<organism evidence="2 3">
    <name type="scientific">Sphaeroforma arctica JP610</name>
    <dbReference type="NCBI Taxonomy" id="667725"/>
    <lineage>
        <taxon>Eukaryota</taxon>
        <taxon>Ichthyosporea</taxon>
        <taxon>Ichthyophonida</taxon>
        <taxon>Sphaeroforma</taxon>
    </lineage>
</organism>
<protein>
    <submittedName>
        <fullName evidence="2">Uncharacterized protein</fullName>
    </submittedName>
</protein>
<gene>
    <name evidence="2" type="ORF">SARC_03789</name>
</gene>
<dbReference type="EMBL" id="KQ241797">
    <property type="protein sequence ID" value="KNC83969.1"/>
    <property type="molecule type" value="Genomic_DNA"/>
</dbReference>
<feature type="compositionally biased region" description="Basic and acidic residues" evidence="1">
    <location>
        <begin position="153"/>
        <end position="163"/>
    </location>
</feature>
<keyword evidence="3" id="KW-1185">Reference proteome</keyword>
<name>A0A0L0G4W7_9EUKA</name>
<dbReference type="AlphaFoldDB" id="A0A0L0G4W7"/>
<feature type="region of interest" description="Disordered" evidence="1">
    <location>
        <begin position="153"/>
        <end position="192"/>
    </location>
</feature>
<feature type="region of interest" description="Disordered" evidence="1">
    <location>
        <begin position="695"/>
        <end position="788"/>
    </location>
</feature>
<sequence length="906" mass="100076">MDEFVAILAAGITLSTEEVNRESIIDLTGPPLGRPKSDVELQHKDSEQTIVKKERLAQLPLAPGFLKGGQEKDVANLLSNVDPDLIKQIQNIRKLAGTTVIADHGWEEELSDEQVYEKEPSIDWDGDISYGGSDSYSSFLDLNDFDMDLDFDGSAHVDDRGSGEEEEHDAPSPQADSRSGEDSGDTDPDIDRRRLWPKLVQDITAWNSAITREFKFRPDNNDKKMCFFGRWCFTSTDTMALQLAQDLAPNHGILVTSQNISKQGKAGKVGVEFKKGTKYTGWVRPGYRFFRHTNGCHPSDIQAAAAHTASGKLFRFDAFGLQTKNTLLTLSTRHYATKKFKKTLMKLYPNNVVITAHTVRNIKLGNNTWGWQLAIMVGPGNDGIIIHFGVMLFYMETKATYKFALDSLPRSLSLGPGAPLKTTVVFADGLLSQAVVSPGQFFFSDSGTFKDEILAALSAATGESCTRHFEAEIRTLESRDADLAATYIASLMRISRHLAGWGLNDKLTLGLKGSQMSESTHAQVKSWFKNLRLDPLTLINGITDMCSLTLVSRRKKKFNYAMEYGLPFEDKPAKPRKSEPPHIEKCRMWGSRRCTEKFIEEETLSKEYPVHLIPGVRDGPPVYQVFRIELATGPERHQELCSGVYGGARNNGQVQFLKELTEVLGQMFQKLNDTAHGQDIFAAIGKSLLRYSALQRGEEGPPSSLFEDPETVPRQPGGQQIKRMHGPERKQQSKMKKQKVESAAEAAPDEPAAEAAKDEPAAEAVNDEPAAEAVNDEPAAEAAKDVPTDDLDKLAADTSADSVVFYWDLTARGESKEHAGDSTLLYTTHNDQDIPADGKNNLLRESHLQVTHLVISLHHVIPPPPPPLPHRAPAVTNCCQSKDKSTTLIPGCKSANTRFTIGATTQ</sequence>
<accession>A0A0L0G4W7</accession>
<evidence type="ECO:0000313" key="2">
    <source>
        <dbReference type="EMBL" id="KNC83969.1"/>
    </source>
</evidence>
<dbReference type="Proteomes" id="UP000054560">
    <property type="component" value="Unassembled WGS sequence"/>
</dbReference>
<dbReference type="GeneID" id="25904293"/>
<dbReference type="RefSeq" id="XP_014157871.1">
    <property type="nucleotide sequence ID" value="XM_014302396.1"/>
</dbReference>
<reference evidence="2 3" key="1">
    <citation type="submission" date="2011-02" db="EMBL/GenBank/DDBJ databases">
        <title>The Genome Sequence of Sphaeroforma arctica JP610.</title>
        <authorList>
            <consortium name="The Broad Institute Genome Sequencing Platform"/>
            <person name="Russ C."/>
            <person name="Cuomo C."/>
            <person name="Young S.K."/>
            <person name="Zeng Q."/>
            <person name="Gargeya S."/>
            <person name="Alvarado L."/>
            <person name="Berlin A."/>
            <person name="Chapman S.B."/>
            <person name="Chen Z."/>
            <person name="Freedman E."/>
            <person name="Gellesch M."/>
            <person name="Goldberg J."/>
            <person name="Griggs A."/>
            <person name="Gujja S."/>
            <person name="Heilman E."/>
            <person name="Heiman D."/>
            <person name="Howarth C."/>
            <person name="Mehta T."/>
            <person name="Neiman D."/>
            <person name="Pearson M."/>
            <person name="Roberts A."/>
            <person name="Saif S."/>
            <person name="Shea T."/>
            <person name="Shenoy N."/>
            <person name="Sisk P."/>
            <person name="Stolte C."/>
            <person name="Sykes S."/>
            <person name="White J."/>
            <person name="Yandava C."/>
            <person name="Burger G."/>
            <person name="Gray M.W."/>
            <person name="Holland P.W.H."/>
            <person name="King N."/>
            <person name="Lang F.B.F."/>
            <person name="Roger A.J."/>
            <person name="Ruiz-Trillo I."/>
            <person name="Haas B."/>
            <person name="Nusbaum C."/>
            <person name="Birren B."/>
        </authorList>
    </citation>
    <scope>NUCLEOTIDE SEQUENCE [LARGE SCALE GENOMIC DNA]</scope>
    <source>
        <strain evidence="2 3">JP610</strain>
    </source>
</reference>
<feature type="compositionally biased region" description="Acidic residues" evidence="1">
    <location>
        <begin position="765"/>
        <end position="779"/>
    </location>
</feature>
<evidence type="ECO:0000313" key="3">
    <source>
        <dbReference type="Proteomes" id="UP000054560"/>
    </source>
</evidence>